<keyword evidence="3" id="KW-0677">Repeat</keyword>
<keyword evidence="6 8" id="KW-0472">Membrane</keyword>
<reference evidence="10" key="2">
    <citation type="submission" date="2020-11" db="EMBL/GenBank/DDBJ databases">
        <authorList>
            <person name="McCartney M.A."/>
            <person name="Auch B."/>
            <person name="Kono T."/>
            <person name="Mallez S."/>
            <person name="Becker A."/>
            <person name="Gohl D.M."/>
            <person name="Silverstein K.A.T."/>
            <person name="Koren S."/>
            <person name="Bechman K.B."/>
            <person name="Herman A."/>
            <person name="Abrahante J.E."/>
            <person name="Garbe J."/>
        </authorList>
    </citation>
    <scope>NUCLEOTIDE SEQUENCE</scope>
    <source>
        <strain evidence="10">Duluth1</strain>
        <tissue evidence="10">Whole animal</tissue>
    </source>
</reference>
<evidence type="ECO:0000256" key="7">
    <source>
        <dbReference type="PROSITE-ProRule" id="PRU00023"/>
    </source>
</evidence>
<dbReference type="Gene3D" id="1.20.1070.10">
    <property type="entry name" value="Rhodopsin 7-helix transmembrane proteins"/>
    <property type="match status" value="1"/>
</dbReference>
<name>A0A9D4CZG1_DREPO</name>
<comment type="caution">
    <text evidence="10">The sequence shown here is derived from an EMBL/GenBank/DDBJ whole genome shotgun (WGS) entry which is preliminary data.</text>
</comment>
<dbReference type="InterPro" id="IPR036770">
    <property type="entry name" value="Ankyrin_rpt-contain_sf"/>
</dbReference>
<evidence type="ECO:0000259" key="9">
    <source>
        <dbReference type="PROSITE" id="PS50262"/>
    </source>
</evidence>
<reference evidence="10" key="1">
    <citation type="journal article" date="2019" name="bioRxiv">
        <title>The Genome of the Zebra Mussel, Dreissena polymorpha: A Resource for Invasive Species Research.</title>
        <authorList>
            <person name="McCartney M.A."/>
            <person name="Auch B."/>
            <person name="Kono T."/>
            <person name="Mallez S."/>
            <person name="Zhang Y."/>
            <person name="Obille A."/>
            <person name="Becker A."/>
            <person name="Abrahante J.E."/>
            <person name="Garbe J."/>
            <person name="Badalamenti J.P."/>
            <person name="Herman A."/>
            <person name="Mangelson H."/>
            <person name="Liachko I."/>
            <person name="Sullivan S."/>
            <person name="Sone E.D."/>
            <person name="Koren S."/>
            <person name="Silverstein K.A.T."/>
            <person name="Beckman K.B."/>
            <person name="Gohl D.M."/>
        </authorList>
    </citation>
    <scope>NUCLEOTIDE SEQUENCE</scope>
    <source>
        <strain evidence="10">Duluth1</strain>
        <tissue evidence="10">Whole animal</tissue>
    </source>
</reference>
<feature type="domain" description="G-protein coupled receptors family 1 profile" evidence="9">
    <location>
        <begin position="392"/>
        <end position="430"/>
    </location>
</feature>
<dbReference type="EMBL" id="JAIWYP010000011">
    <property type="protein sequence ID" value="KAH3735327.1"/>
    <property type="molecule type" value="Genomic_DNA"/>
</dbReference>
<dbReference type="Proteomes" id="UP000828390">
    <property type="component" value="Unassembled WGS sequence"/>
</dbReference>
<feature type="repeat" description="ANK" evidence="7">
    <location>
        <begin position="90"/>
        <end position="122"/>
    </location>
</feature>
<keyword evidence="11" id="KW-1185">Reference proteome</keyword>
<comment type="subcellular location">
    <subcellularLocation>
        <location evidence="1">Membrane</location>
    </subcellularLocation>
</comment>
<organism evidence="10 11">
    <name type="scientific">Dreissena polymorpha</name>
    <name type="common">Zebra mussel</name>
    <name type="synonym">Mytilus polymorpha</name>
    <dbReference type="NCBI Taxonomy" id="45954"/>
    <lineage>
        <taxon>Eukaryota</taxon>
        <taxon>Metazoa</taxon>
        <taxon>Spiralia</taxon>
        <taxon>Lophotrochozoa</taxon>
        <taxon>Mollusca</taxon>
        <taxon>Bivalvia</taxon>
        <taxon>Autobranchia</taxon>
        <taxon>Heteroconchia</taxon>
        <taxon>Euheterodonta</taxon>
        <taxon>Imparidentia</taxon>
        <taxon>Neoheterodontei</taxon>
        <taxon>Myida</taxon>
        <taxon>Dreissenoidea</taxon>
        <taxon>Dreissenidae</taxon>
        <taxon>Dreissena</taxon>
    </lineage>
</organism>
<keyword evidence="4 8" id="KW-1133">Transmembrane helix</keyword>
<sequence length="451" mass="49817">AIDCITEGNVWKLKQLIPTLGTKHLNLGLIQAAKLGTTECCQCLIGAGAEINFVSNANYTPLTTAIKHNKPEVVRLLLSSGCSAENKGGLNSYPLHIAVQQGFEKCVNLLLEYDASVNVKDAEGNTPIVLSAIYGHYGAMRSLLQAGCNINAANKHGLTALHYACHKARGFQVLLDAGADPDVRDNDNITPILMAASEGFDVVVKALVEAKCDVNIPNNSVKKTALHILSFKGHTECINALVFGGADINACDVYKRTPLWYAIHNNKVNVVRLLLKAYSHVDTFQCGATSTSDDCPARLAFHNNMFDVIKFFILTGYDHSHGFLLQMKQKQQKRIKLKLIRELAQGPEQETFNATSSNFSEWKFPPVGYYKNTRVLFWRVIPPILISIGTIGNVMTIFVLLRQKKMKSTAVFLFALALSDTLVLFCALLPEWVHYTLPHLREQLACCSRIK</sequence>
<dbReference type="PROSITE" id="PS50297">
    <property type="entry name" value="ANK_REP_REGION"/>
    <property type="match status" value="3"/>
</dbReference>
<feature type="repeat" description="ANK" evidence="7">
    <location>
        <begin position="123"/>
        <end position="155"/>
    </location>
</feature>
<feature type="transmembrane region" description="Helical" evidence="8">
    <location>
        <begin position="376"/>
        <end position="401"/>
    </location>
</feature>
<dbReference type="GO" id="GO:0016020">
    <property type="term" value="C:membrane"/>
    <property type="evidence" value="ECO:0007669"/>
    <property type="project" value="UniProtKB-SubCell"/>
</dbReference>
<dbReference type="AlphaFoldDB" id="A0A9D4CZG1"/>
<dbReference type="Pfam" id="PF13857">
    <property type="entry name" value="Ank_5"/>
    <property type="match status" value="1"/>
</dbReference>
<dbReference type="PROSITE" id="PS50262">
    <property type="entry name" value="G_PROTEIN_RECEP_F1_2"/>
    <property type="match status" value="1"/>
</dbReference>
<evidence type="ECO:0000256" key="1">
    <source>
        <dbReference type="ARBA" id="ARBA00004370"/>
    </source>
</evidence>
<evidence type="ECO:0000313" key="11">
    <source>
        <dbReference type="Proteomes" id="UP000828390"/>
    </source>
</evidence>
<evidence type="ECO:0000256" key="6">
    <source>
        <dbReference type="ARBA" id="ARBA00023136"/>
    </source>
</evidence>
<gene>
    <name evidence="10" type="ORF">DPMN_041792</name>
</gene>
<evidence type="ECO:0000256" key="8">
    <source>
        <dbReference type="SAM" id="Phobius"/>
    </source>
</evidence>
<feature type="repeat" description="ANK" evidence="7">
    <location>
        <begin position="57"/>
        <end position="89"/>
    </location>
</feature>
<keyword evidence="5 7" id="KW-0040">ANK repeat</keyword>
<feature type="transmembrane region" description="Helical" evidence="8">
    <location>
        <begin position="410"/>
        <end position="430"/>
    </location>
</feature>
<dbReference type="InterPro" id="IPR002110">
    <property type="entry name" value="Ankyrin_rpt"/>
</dbReference>
<evidence type="ECO:0000313" key="10">
    <source>
        <dbReference type="EMBL" id="KAH3735327.1"/>
    </source>
</evidence>
<dbReference type="SMART" id="SM00248">
    <property type="entry name" value="ANK"/>
    <property type="match status" value="8"/>
</dbReference>
<protein>
    <recommendedName>
        <fullName evidence="9">G-protein coupled receptors family 1 profile domain-containing protein</fullName>
    </recommendedName>
</protein>
<proteinExistence type="predicted"/>
<feature type="non-terminal residue" evidence="10">
    <location>
        <position position="1"/>
    </location>
</feature>
<evidence type="ECO:0000256" key="3">
    <source>
        <dbReference type="ARBA" id="ARBA00022737"/>
    </source>
</evidence>
<evidence type="ECO:0000256" key="5">
    <source>
        <dbReference type="ARBA" id="ARBA00023043"/>
    </source>
</evidence>
<dbReference type="InterPro" id="IPR017452">
    <property type="entry name" value="GPCR_Rhodpsn_7TM"/>
</dbReference>
<accession>A0A9D4CZG1</accession>
<dbReference type="PROSITE" id="PS50088">
    <property type="entry name" value="ANK_REPEAT"/>
    <property type="match status" value="5"/>
</dbReference>
<dbReference type="Gene3D" id="1.25.40.20">
    <property type="entry name" value="Ankyrin repeat-containing domain"/>
    <property type="match status" value="3"/>
</dbReference>
<keyword evidence="2 8" id="KW-0812">Transmembrane</keyword>
<feature type="repeat" description="ANK" evidence="7">
    <location>
        <begin position="221"/>
        <end position="253"/>
    </location>
</feature>
<evidence type="ECO:0000256" key="2">
    <source>
        <dbReference type="ARBA" id="ARBA00022692"/>
    </source>
</evidence>
<feature type="repeat" description="ANK" evidence="7">
    <location>
        <begin position="187"/>
        <end position="219"/>
    </location>
</feature>
<dbReference type="SUPFAM" id="SSF81321">
    <property type="entry name" value="Family A G protein-coupled receptor-like"/>
    <property type="match status" value="1"/>
</dbReference>
<dbReference type="Pfam" id="PF12796">
    <property type="entry name" value="Ank_2"/>
    <property type="match status" value="2"/>
</dbReference>
<dbReference type="SUPFAM" id="SSF48403">
    <property type="entry name" value="Ankyrin repeat"/>
    <property type="match status" value="1"/>
</dbReference>
<dbReference type="PANTHER" id="PTHR24171">
    <property type="entry name" value="ANKYRIN REPEAT DOMAIN-CONTAINING PROTEIN 39-RELATED"/>
    <property type="match status" value="1"/>
</dbReference>
<evidence type="ECO:0000256" key="4">
    <source>
        <dbReference type="ARBA" id="ARBA00022989"/>
    </source>
</evidence>